<proteinExistence type="predicted"/>
<feature type="region of interest" description="Disordered" evidence="1">
    <location>
        <begin position="1"/>
        <end position="43"/>
    </location>
</feature>
<gene>
    <name evidence="2" type="ORF">HELGO_WM65173</name>
</gene>
<organism evidence="2">
    <name type="scientific">uncultured Sulfurovum sp</name>
    <dbReference type="NCBI Taxonomy" id="269237"/>
    <lineage>
        <taxon>Bacteria</taxon>
        <taxon>Pseudomonadati</taxon>
        <taxon>Campylobacterota</taxon>
        <taxon>Epsilonproteobacteria</taxon>
        <taxon>Campylobacterales</taxon>
        <taxon>Sulfurovaceae</taxon>
        <taxon>Sulfurovum</taxon>
        <taxon>environmental samples</taxon>
    </lineage>
</organism>
<sequence>MLFFNENVDTRIRKEPHKKHETHSYKEDKEEYHPNKLETDKRT</sequence>
<accession>A0A6S6U7G7</accession>
<protein>
    <submittedName>
        <fullName evidence="2">Uncharacterized protein</fullName>
    </submittedName>
</protein>
<dbReference type="AlphaFoldDB" id="A0A6S6U7G7"/>
<dbReference type="EMBL" id="CACVAS010000160">
    <property type="protein sequence ID" value="CAA6827719.1"/>
    <property type="molecule type" value="Genomic_DNA"/>
</dbReference>
<evidence type="ECO:0000313" key="2">
    <source>
        <dbReference type="EMBL" id="CAA6827719.1"/>
    </source>
</evidence>
<evidence type="ECO:0000256" key="1">
    <source>
        <dbReference type="SAM" id="MobiDB-lite"/>
    </source>
</evidence>
<feature type="compositionally biased region" description="Basic and acidic residues" evidence="1">
    <location>
        <begin position="22"/>
        <end position="43"/>
    </location>
</feature>
<feature type="non-terminal residue" evidence="2">
    <location>
        <position position="43"/>
    </location>
</feature>
<reference evidence="2" key="1">
    <citation type="submission" date="2020-01" db="EMBL/GenBank/DDBJ databases">
        <authorList>
            <person name="Meier V. D."/>
            <person name="Meier V D."/>
        </authorList>
    </citation>
    <scope>NUCLEOTIDE SEQUENCE</scope>
    <source>
        <strain evidence="2">HLG_WM_MAG_01</strain>
    </source>
</reference>
<name>A0A6S6U7G7_9BACT</name>